<accession>A0A7I7WBW1</accession>
<keyword evidence="2" id="KW-0472">Membrane</keyword>
<dbReference type="Pfam" id="PF10935">
    <property type="entry name" value="DUF2637"/>
    <property type="match status" value="1"/>
</dbReference>
<organism evidence="4 5">
    <name type="scientific">Mycobacterium branderi</name>
    <dbReference type="NCBI Taxonomy" id="43348"/>
    <lineage>
        <taxon>Bacteria</taxon>
        <taxon>Bacillati</taxon>
        <taxon>Actinomycetota</taxon>
        <taxon>Actinomycetes</taxon>
        <taxon>Mycobacteriales</taxon>
        <taxon>Mycobacteriaceae</taxon>
        <taxon>Mycobacterium</taxon>
    </lineage>
</organism>
<reference evidence="4 5" key="1">
    <citation type="submission" date="2016-12" db="EMBL/GenBank/DDBJ databases">
        <title>The new phylogeny of genus Mycobacterium.</title>
        <authorList>
            <person name="Tortoli E."/>
            <person name="Trovato A."/>
            <person name="Cirillo D.M."/>
        </authorList>
    </citation>
    <scope>NUCLEOTIDE SEQUENCE [LARGE SCALE GENOMIC DNA]</scope>
    <source>
        <strain evidence="4 5">DSM 44624</strain>
    </source>
</reference>
<evidence type="ECO:0000313" key="4">
    <source>
        <dbReference type="EMBL" id="ORA35389.1"/>
    </source>
</evidence>
<sequence>MLLASTHSVALLVKTRRAGVIYWCALAMTIALTGCAFVLSFDALRDLAVALGMLPDRAWLGPVAIDVSIANATLGLLSLTPPRKASVDARRAKPAGRQRSGAGGDRRSTMSKDADAAPSAGPQSRSAGREVARTEQPASSKPAERLLAPVPDTAGDSVDSAAVVRWRPAADELVRSGVTSKDPAIVAAVLAAHAAGTPPSTIGRRLEVHHSTVGRILTAARRLTG</sequence>
<keyword evidence="2" id="KW-1133">Transmembrane helix</keyword>
<evidence type="ECO:0000313" key="5">
    <source>
        <dbReference type="Proteomes" id="UP000192441"/>
    </source>
</evidence>
<reference evidence="3 6" key="2">
    <citation type="journal article" date="2019" name="Emerg. Microbes Infect.">
        <title>Comprehensive subspecies identification of 175 nontuberculous mycobacteria species based on 7547 genomic profiles.</title>
        <authorList>
            <person name="Matsumoto Y."/>
            <person name="Kinjo T."/>
            <person name="Motooka D."/>
            <person name="Nabeya D."/>
            <person name="Jung N."/>
            <person name="Uechi K."/>
            <person name="Horii T."/>
            <person name="Iida T."/>
            <person name="Fujita J."/>
            <person name="Nakamura S."/>
        </authorList>
    </citation>
    <scope>NUCLEOTIDE SEQUENCE [LARGE SCALE GENOMIC DNA]</scope>
    <source>
        <strain evidence="3 6">JCM 12687</strain>
        <plasmid evidence="3">pJCM12687</plasmid>
    </source>
</reference>
<dbReference type="RefSeq" id="WP_083132666.1">
    <property type="nucleotide sequence ID" value="NZ_AP022607.1"/>
</dbReference>
<name>A0A7I7WBW1_9MYCO</name>
<geneLocation type="plasmid" evidence="3 6">
    <name>pJCM12687</name>
</geneLocation>
<dbReference type="InterPro" id="IPR021235">
    <property type="entry name" value="DUF2637"/>
</dbReference>
<dbReference type="EMBL" id="AP022607">
    <property type="protein sequence ID" value="BBZ15079.1"/>
    <property type="molecule type" value="Genomic_DNA"/>
</dbReference>
<dbReference type="AlphaFoldDB" id="A0A7I7WBW1"/>
<keyword evidence="2" id="KW-0812">Transmembrane</keyword>
<feature type="compositionally biased region" description="Basic and acidic residues" evidence="1">
    <location>
        <begin position="104"/>
        <end position="115"/>
    </location>
</feature>
<reference evidence="3" key="3">
    <citation type="submission" date="2020-02" db="EMBL/GenBank/DDBJ databases">
        <authorList>
            <person name="Matsumoto Y."/>
            <person name="Motooka D."/>
            <person name="Nakamura S."/>
        </authorList>
    </citation>
    <scope>NUCLEOTIDE SEQUENCE</scope>
    <source>
        <strain evidence="3">JCM 12687</strain>
        <plasmid evidence="3">pJCM12687</plasmid>
    </source>
</reference>
<evidence type="ECO:0000313" key="6">
    <source>
        <dbReference type="Proteomes" id="UP000467379"/>
    </source>
</evidence>
<evidence type="ECO:0000256" key="1">
    <source>
        <dbReference type="SAM" id="MobiDB-lite"/>
    </source>
</evidence>
<keyword evidence="3" id="KW-0614">Plasmid</keyword>
<dbReference type="OrthoDB" id="4721043at2"/>
<feature type="region of interest" description="Disordered" evidence="1">
    <location>
        <begin position="85"/>
        <end position="158"/>
    </location>
</feature>
<dbReference type="EMBL" id="MVHM01000012">
    <property type="protein sequence ID" value="ORA35389.1"/>
    <property type="molecule type" value="Genomic_DNA"/>
</dbReference>
<evidence type="ECO:0000256" key="2">
    <source>
        <dbReference type="SAM" id="Phobius"/>
    </source>
</evidence>
<gene>
    <name evidence="4" type="ORF">BST20_17445</name>
    <name evidence="3" type="ORF">MBRA_52740</name>
</gene>
<dbReference type="Proteomes" id="UP000192441">
    <property type="component" value="Unassembled WGS sequence"/>
</dbReference>
<dbReference type="Proteomes" id="UP000467379">
    <property type="component" value="Plasmid pJCM12687"/>
</dbReference>
<keyword evidence="6" id="KW-1185">Reference proteome</keyword>
<evidence type="ECO:0000313" key="3">
    <source>
        <dbReference type="EMBL" id="BBZ15079.1"/>
    </source>
</evidence>
<feature type="transmembrane region" description="Helical" evidence="2">
    <location>
        <begin position="20"/>
        <end position="39"/>
    </location>
</feature>
<feature type="transmembrane region" description="Helical" evidence="2">
    <location>
        <begin position="59"/>
        <end position="80"/>
    </location>
</feature>
<evidence type="ECO:0008006" key="7">
    <source>
        <dbReference type="Google" id="ProtNLM"/>
    </source>
</evidence>
<protein>
    <recommendedName>
        <fullName evidence="7">DUF2637 domain-containing protein</fullName>
    </recommendedName>
</protein>
<proteinExistence type="predicted"/>